<gene>
    <name evidence="6" type="ORF">ACGU38_16535</name>
</gene>
<dbReference type="SUPFAM" id="SSF53335">
    <property type="entry name" value="S-adenosyl-L-methionine-dependent methyltransferases"/>
    <property type="match status" value="1"/>
</dbReference>
<dbReference type="RefSeq" id="WP_394394258.1">
    <property type="nucleotide sequence ID" value="NZ_JBIENY010000247.1"/>
</dbReference>
<comment type="caution">
    <text evidence="6">The sequence shown here is derived from an EMBL/GenBank/DDBJ whole genome shotgun (WGS) entry which is preliminary data.</text>
</comment>
<dbReference type="EMBL" id="JBIENY010000247">
    <property type="protein sequence ID" value="MFG6296953.1"/>
    <property type="molecule type" value="Genomic_DNA"/>
</dbReference>
<dbReference type="Pfam" id="PF00145">
    <property type="entry name" value="DNA_methylase"/>
    <property type="match status" value="1"/>
</dbReference>
<evidence type="ECO:0000313" key="7">
    <source>
        <dbReference type="Proteomes" id="UP001605990"/>
    </source>
</evidence>
<dbReference type="InterPro" id="IPR001525">
    <property type="entry name" value="C5_MeTfrase"/>
</dbReference>
<feature type="compositionally biased region" description="Basic and acidic residues" evidence="5">
    <location>
        <begin position="212"/>
        <end position="223"/>
    </location>
</feature>
<dbReference type="GO" id="GO:0008168">
    <property type="term" value="F:methyltransferase activity"/>
    <property type="evidence" value="ECO:0007669"/>
    <property type="project" value="UniProtKB-KW"/>
</dbReference>
<dbReference type="Gene3D" id="3.40.50.150">
    <property type="entry name" value="Vaccinia Virus protein VP39"/>
    <property type="match status" value="1"/>
</dbReference>
<accession>A0ABW7E2N1</accession>
<sequence>MSPLRIASFCSGFGGLEMAVQAVFGGETVFHADPDPGASKILAHHWPGVPNLGDITALDWAQVAAEHGPIDLAAMGFPCQDLSLAGLGNGLRPGTRSGLWLHCAAGIQALNPRFVVIENVRGLLSAPAHSDLEPCPWCVGDRGDEPVLRALGAVLGDLADLGFDAEWIGLPASDPAVGACHERWREFILAWRTDADPDDLGRHRRPGNLAEAEGRHEPADRGDAAATPGNVILLPTPAARDWRSGASNLMGTNARPLNEFAVNWLPRRGDWVGTNGVDYGPAIRRWEAVIGRQAPEPTITGPRGGRRLNPAFSEWMQGLGAGHVTAVPDLTYEDQLRAIGNGVVWRHGAHALRLLHARAVHSSAAAAA</sequence>
<keyword evidence="1 4" id="KW-0489">Methyltransferase</keyword>
<evidence type="ECO:0000313" key="6">
    <source>
        <dbReference type="EMBL" id="MFG6296953.1"/>
    </source>
</evidence>
<keyword evidence="3" id="KW-0680">Restriction system</keyword>
<reference evidence="6 7" key="1">
    <citation type="submission" date="2024-10" db="EMBL/GenBank/DDBJ databases">
        <title>Draft genome assembly of a novel steroid transforming actinomycete isolated from African clawed frog Xenopus laevis.</title>
        <authorList>
            <person name="Bragin E."/>
            <person name="Kollerov V."/>
            <person name="Donova M.V."/>
        </authorList>
    </citation>
    <scope>NUCLEOTIDE SEQUENCE [LARGE SCALE GENOMIC DNA]</scope>
    <source>
        <strain evidence="6 7">MTOC-St3</strain>
    </source>
</reference>
<dbReference type="Proteomes" id="UP001605990">
    <property type="component" value="Unassembled WGS sequence"/>
</dbReference>
<feature type="active site" evidence="4">
    <location>
        <position position="79"/>
    </location>
</feature>
<dbReference type="GO" id="GO:0032259">
    <property type="term" value="P:methylation"/>
    <property type="evidence" value="ECO:0007669"/>
    <property type="project" value="UniProtKB-KW"/>
</dbReference>
<proteinExistence type="inferred from homology"/>
<dbReference type="PRINTS" id="PR00105">
    <property type="entry name" value="C5METTRFRASE"/>
</dbReference>
<evidence type="ECO:0000256" key="5">
    <source>
        <dbReference type="SAM" id="MobiDB-lite"/>
    </source>
</evidence>
<comment type="similarity">
    <text evidence="4">Belongs to the class I-like SAM-binding methyltransferase superfamily. C5-methyltransferase family.</text>
</comment>
<dbReference type="PROSITE" id="PS51679">
    <property type="entry name" value="SAM_MT_C5"/>
    <property type="match status" value="1"/>
</dbReference>
<keyword evidence="7" id="KW-1185">Reference proteome</keyword>
<evidence type="ECO:0000256" key="1">
    <source>
        <dbReference type="ARBA" id="ARBA00022603"/>
    </source>
</evidence>
<keyword evidence="2 4" id="KW-0808">Transferase</keyword>
<keyword evidence="4" id="KW-0949">S-adenosyl-L-methionine</keyword>
<organism evidence="6 7">
    <name type="scientific">Streptomyces rochei</name>
    <name type="common">Streptomyces parvullus</name>
    <dbReference type="NCBI Taxonomy" id="1928"/>
    <lineage>
        <taxon>Bacteria</taxon>
        <taxon>Bacillati</taxon>
        <taxon>Actinomycetota</taxon>
        <taxon>Actinomycetes</taxon>
        <taxon>Kitasatosporales</taxon>
        <taxon>Streptomycetaceae</taxon>
        <taxon>Streptomyces</taxon>
        <taxon>Streptomyces rochei group</taxon>
    </lineage>
</organism>
<dbReference type="InterPro" id="IPR029063">
    <property type="entry name" value="SAM-dependent_MTases_sf"/>
</dbReference>
<evidence type="ECO:0000256" key="4">
    <source>
        <dbReference type="PROSITE-ProRule" id="PRU01016"/>
    </source>
</evidence>
<feature type="region of interest" description="Disordered" evidence="5">
    <location>
        <begin position="199"/>
        <end position="228"/>
    </location>
</feature>
<protein>
    <submittedName>
        <fullName evidence="6">DNA cytosine methyltransferase</fullName>
    </submittedName>
</protein>
<name>A0ABW7E2N1_STRRO</name>
<evidence type="ECO:0000256" key="3">
    <source>
        <dbReference type="ARBA" id="ARBA00022747"/>
    </source>
</evidence>
<evidence type="ECO:0000256" key="2">
    <source>
        <dbReference type="ARBA" id="ARBA00022679"/>
    </source>
</evidence>